<dbReference type="AlphaFoldDB" id="A0A9R0USK9"/>
<sequence>MLQKGNANVKAKSPSKKKQKGKTINERDMYQNNYFHASEAFFSILLDKDRSSSTILSLKKAGPEITELLTQCSIGIAGTGLAVLLSVVCKVAIGGRTPFAATRLLHTGVGFGLFWLSHAVNGLRDTITSVFRGPVDTKLEDEVAVKIQRSMNDILFRAVSLLAITALRFA</sequence>
<gene>
    <name evidence="2" type="ORF">TRITD_1Av1G032340</name>
</gene>
<dbReference type="Proteomes" id="UP000324705">
    <property type="component" value="Chromosome 1A"/>
</dbReference>
<protein>
    <submittedName>
        <fullName evidence="2">Uncharacterized protein</fullName>
    </submittedName>
</protein>
<reference evidence="2 3" key="1">
    <citation type="submission" date="2017-09" db="EMBL/GenBank/DDBJ databases">
        <authorList>
            <consortium name="International Durum Wheat Genome Sequencing Consortium (IDWGSC)"/>
            <person name="Milanesi L."/>
        </authorList>
    </citation>
    <scope>NUCLEOTIDE SEQUENCE [LARGE SCALE GENOMIC DNA]</scope>
    <source>
        <strain evidence="3">cv. Svevo</strain>
    </source>
</reference>
<evidence type="ECO:0000313" key="3">
    <source>
        <dbReference type="Proteomes" id="UP000324705"/>
    </source>
</evidence>
<feature type="region of interest" description="Disordered" evidence="1">
    <location>
        <begin position="1"/>
        <end position="23"/>
    </location>
</feature>
<dbReference type="PANTHER" id="PTHR35095">
    <property type="entry name" value="OS05G0143300 PROTEIN"/>
    <property type="match status" value="1"/>
</dbReference>
<keyword evidence="3" id="KW-1185">Reference proteome</keyword>
<name>A0A9R0USK9_TRITD</name>
<dbReference type="Gramene" id="TRITD1Av1G032340.2">
    <property type="protein sequence ID" value="TRITD1Av1G032340.2"/>
    <property type="gene ID" value="TRITD1Av1G032340"/>
</dbReference>
<accession>A0A9R0USK9</accession>
<evidence type="ECO:0000256" key="1">
    <source>
        <dbReference type="SAM" id="MobiDB-lite"/>
    </source>
</evidence>
<organism evidence="2 3">
    <name type="scientific">Triticum turgidum subsp. durum</name>
    <name type="common">Durum wheat</name>
    <name type="synonym">Triticum durum</name>
    <dbReference type="NCBI Taxonomy" id="4567"/>
    <lineage>
        <taxon>Eukaryota</taxon>
        <taxon>Viridiplantae</taxon>
        <taxon>Streptophyta</taxon>
        <taxon>Embryophyta</taxon>
        <taxon>Tracheophyta</taxon>
        <taxon>Spermatophyta</taxon>
        <taxon>Magnoliopsida</taxon>
        <taxon>Liliopsida</taxon>
        <taxon>Poales</taxon>
        <taxon>Poaceae</taxon>
        <taxon>BOP clade</taxon>
        <taxon>Pooideae</taxon>
        <taxon>Triticodae</taxon>
        <taxon>Triticeae</taxon>
        <taxon>Triticinae</taxon>
        <taxon>Triticum</taxon>
    </lineage>
</organism>
<proteinExistence type="predicted"/>
<dbReference type="PANTHER" id="PTHR35095:SF1">
    <property type="entry name" value="OS05G0143300 PROTEIN"/>
    <property type="match status" value="1"/>
</dbReference>
<evidence type="ECO:0000313" key="2">
    <source>
        <dbReference type="EMBL" id="VAH02074.1"/>
    </source>
</evidence>
<dbReference type="EMBL" id="LT934111">
    <property type="protein sequence ID" value="VAH02074.1"/>
    <property type="molecule type" value="Genomic_DNA"/>
</dbReference>